<dbReference type="GO" id="GO:0004300">
    <property type="term" value="F:enoyl-CoA hydratase activity"/>
    <property type="evidence" value="ECO:0007669"/>
    <property type="project" value="TreeGrafter"/>
</dbReference>
<name>W7IM96_9PSEU</name>
<dbReference type="RefSeq" id="WP_035283241.1">
    <property type="nucleotide sequence ID" value="NZ_AYXG01000109.1"/>
</dbReference>
<feature type="domain" description="MaoC-like" evidence="2">
    <location>
        <begin position="167"/>
        <end position="266"/>
    </location>
</feature>
<dbReference type="SUPFAM" id="SSF54637">
    <property type="entry name" value="Thioesterase/thiol ester dehydrase-isomerase"/>
    <property type="match status" value="2"/>
</dbReference>
<dbReference type="Pfam" id="PF22622">
    <property type="entry name" value="MFE-2_hydrat-2_N"/>
    <property type="match status" value="1"/>
</dbReference>
<reference evidence="4 5" key="1">
    <citation type="journal article" date="2014" name="Genome Announc.">
        <title>Draft Genome Sequence of the Antitrypanosomally Active Sponge-Associated Bacterium Actinokineospora sp. Strain EG49.</title>
        <authorList>
            <person name="Harjes J."/>
            <person name="Ryu T."/>
            <person name="Abdelmohsen U.R."/>
            <person name="Moitinho-Silva L."/>
            <person name="Horn H."/>
            <person name="Ravasi T."/>
            <person name="Hentschel U."/>
        </authorList>
    </citation>
    <scope>NUCLEOTIDE SEQUENCE [LARGE SCALE GENOMIC DNA]</scope>
    <source>
        <strain evidence="4 5">EG49</strain>
    </source>
</reference>
<dbReference type="OrthoDB" id="5522043at2"/>
<dbReference type="GO" id="GO:0006635">
    <property type="term" value="P:fatty acid beta-oxidation"/>
    <property type="evidence" value="ECO:0007669"/>
    <property type="project" value="TreeGrafter"/>
</dbReference>
<dbReference type="Proteomes" id="UP000019277">
    <property type="component" value="Unassembled WGS sequence"/>
</dbReference>
<evidence type="ECO:0000259" key="2">
    <source>
        <dbReference type="Pfam" id="PF01575"/>
    </source>
</evidence>
<dbReference type="GO" id="GO:0003857">
    <property type="term" value="F:(3S)-3-hydroxyacyl-CoA dehydrogenase (NAD+) activity"/>
    <property type="evidence" value="ECO:0007669"/>
    <property type="project" value="TreeGrafter"/>
</dbReference>
<dbReference type="InterPro" id="IPR029069">
    <property type="entry name" value="HotDog_dom_sf"/>
</dbReference>
<dbReference type="CDD" id="cd03448">
    <property type="entry name" value="HDE_HSD"/>
    <property type="match status" value="1"/>
</dbReference>
<dbReference type="InterPro" id="IPR002539">
    <property type="entry name" value="MaoC-like_dom"/>
</dbReference>
<dbReference type="Gene3D" id="3.10.129.10">
    <property type="entry name" value="Hotdog Thioesterase"/>
    <property type="match status" value="2"/>
</dbReference>
<evidence type="ECO:0000313" key="5">
    <source>
        <dbReference type="Proteomes" id="UP000019277"/>
    </source>
</evidence>
<comment type="similarity">
    <text evidence="1">Belongs to the enoyl-CoA hydratase/isomerase family.</text>
</comment>
<feature type="domain" description="Peroxisomal multifunctional enzyme type 2-like N-terminal" evidence="3">
    <location>
        <begin position="22"/>
        <end position="146"/>
    </location>
</feature>
<sequence length="285" mass="30422">MPIDPGAALGARLPDVDHRWSPVDVQRYHLALGAGSDPFDPRELRYAHEDGLRVLPTYGALVPSLGMFDPPALTLPGVRADLSRVLHGGQTVSVRLPLPTEGEVRVERSLTQLWDKGSSAVLVVDSVAHAQAGPLWTSRSTLVVRGLGGFGGDRGPKAERWTPPGPPDLTVDSVTLPQQALLYRLCGDRNPLHADPAFARAAGFPAPILHGLCTYGVVCKALIGAVLDGDPDPVTDFGARFTGVVYPGETLRTRAWLSESSLRARTTVPARDDAPALDDVELSWA</sequence>
<evidence type="ECO:0000256" key="1">
    <source>
        <dbReference type="ARBA" id="ARBA00005254"/>
    </source>
</evidence>
<dbReference type="PANTHER" id="PTHR13078:SF59">
    <property type="entry name" value="ENOYL-COA HYDRATASE CHSH3"/>
    <property type="match status" value="1"/>
</dbReference>
<dbReference type="EMBL" id="AYXG01000109">
    <property type="protein sequence ID" value="EWC61498.1"/>
    <property type="molecule type" value="Genomic_DNA"/>
</dbReference>
<comment type="caution">
    <text evidence="4">The sequence shown here is derived from an EMBL/GenBank/DDBJ whole genome shotgun (WGS) entry which is preliminary data.</text>
</comment>
<dbReference type="InterPro" id="IPR054357">
    <property type="entry name" value="MFE-2_N"/>
</dbReference>
<dbReference type="PATRIC" id="fig|909613.9.peg.3237"/>
<gene>
    <name evidence="4" type="ORF">UO65_3236</name>
</gene>
<evidence type="ECO:0000259" key="3">
    <source>
        <dbReference type="Pfam" id="PF22622"/>
    </source>
</evidence>
<keyword evidence="5" id="KW-1185">Reference proteome</keyword>
<dbReference type="GO" id="GO:0044594">
    <property type="term" value="F:17-beta-hydroxysteroid dehydrogenase (NAD+) activity"/>
    <property type="evidence" value="ECO:0007669"/>
    <property type="project" value="TreeGrafter"/>
</dbReference>
<proteinExistence type="inferred from homology"/>
<evidence type="ECO:0000313" key="4">
    <source>
        <dbReference type="EMBL" id="EWC61498.1"/>
    </source>
</evidence>
<dbReference type="STRING" id="909613.UO65_3236"/>
<protein>
    <submittedName>
        <fullName evidence="4">Putative (R)-specific enoyl-CoA hydratase</fullName>
    </submittedName>
</protein>
<dbReference type="AlphaFoldDB" id="W7IM96"/>
<organism evidence="4 5">
    <name type="scientific">Actinokineospora spheciospongiae</name>
    <dbReference type="NCBI Taxonomy" id="909613"/>
    <lineage>
        <taxon>Bacteria</taxon>
        <taxon>Bacillati</taxon>
        <taxon>Actinomycetota</taxon>
        <taxon>Actinomycetes</taxon>
        <taxon>Pseudonocardiales</taxon>
        <taxon>Pseudonocardiaceae</taxon>
        <taxon>Actinokineospora</taxon>
    </lineage>
</organism>
<accession>W7IM96</accession>
<dbReference type="eggNOG" id="COG2030">
    <property type="taxonomic scope" value="Bacteria"/>
</dbReference>
<dbReference type="Pfam" id="PF01575">
    <property type="entry name" value="MaoC_dehydratas"/>
    <property type="match status" value="1"/>
</dbReference>
<dbReference type="PANTHER" id="PTHR13078">
    <property type="entry name" value="PEROXISOMAL MULTIFUNCTIONAL ENZYME TYPE 2-RELATED"/>
    <property type="match status" value="1"/>
</dbReference>